<dbReference type="AlphaFoldDB" id="A0A3G3K363"/>
<protein>
    <submittedName>
        <fullName evidence="1">Cold-shock protein</fullName>
    </submittedName>
</protein>
<dbReference type="Pfam" id="PF14169">
    <property type="entry name" value="YdjO"/>
    <property type="match status" value="1"/>
</dbReference>
<gene>
    <name evidence="1" type="ORF">EAV92_22015</name>
</gene>
<evidence type="ECO:0000313" key="1">
    <source>
        <dbReference type="EMBL" id="AYQ74995.1"/>
    </source>
</evidence>
<accession>A0A3G3K363</accession>
<evidence type="ECO:0000313" key="2">
    <source>
        <dbReference type="Proteomes" id="UP000269097"/>
    </source>
</evidence>
<keyword evidence="2" id="KW-1185">Reference proteome</keyword>
<proteinExistence type="predicted"/>
<dbReference type="EMBL" id="CP033433">
    <property type="protein sequence ID" value="AYQ74995.1"/>
    <property type="molecule type" value="Genomic_DNA"/>
</dbReference>
<reference evidence="1 2" key="1">
    <citation type="submission" date="2018-10" db="EMBL/GenBank/DDBJ databases">
        <title>Genome Sequence of Cohnella sp.</title>
        <authorList>
            <person name="Srinivasan S."/>
            <person name="Kim M.K."/>
        </authorList>
    </citation>
    <scope>NUCLEOTIDE SEQUENCE [LARGE SCALE GENOMIC DNA]</scope>
    <source>
        <strain evidence="1 2">18JY8-7</strain>
    </source>
</reference>
<dbReference type="InterPro" id="IPR025916">
    <property type="entry name" value="YdjO"/>
</dbReference>
<dbReference type="Proteomes" id="UP000269097">
    <property type="component" value="Chromosome"/>
</dbReference>
<dbReference type="KEGG" id="coh:EAV92_22015"/>
<sequence>MYSRKKTFEPLPEEMTAIWSCTQDDCNGWMRDNFSFSAEPTCPKCHSPMESGMRSLPVLVNLGMKSDQKNVKAGISIQD</sequence>
<dbReference type="RefSeq" id="WP_123043075.1">
    <property type="nucleotide sequence ID" value="NZ_CP033433.1"/>
</dbReference>
<name>A0A3G3K363_9BACL</name>
<organism evidence="1 2">
    <name type="scientific">Cohnella candidum</name>
    <dbReference type="NCBI Taxonomy" id="2674991"/>
    <lineage>
        <taxon>Bacteria</taxon>
        <taxon>Bacillati</taxon>
        <taxon>Bacillota</taxon>
        <taxon>Bacilli</taxon>
        <taxon>Bacillales</taxon>
        <taxon>Paenibacillaceae</taxon>
        <taxon>Cohnella</taxon>
    </lineage>
</organism>